<evidence type="ECO:0000313" key="2">
    <source>
        <dbReference type="Proteomes" id="UP001234989"/>
    </source>
</evidence>
<feature type="non-terminal residue" evidence="1">
    <location>
        <position position="1"/>
    </location>
</feature>
<dbReference type="Proteomes" id="UP001234989">
    <property type="component" value="Chromosome 1"/>
</dbReference>
<dbReference type="AlphaFoldDB" id="A0AAF0TE83"/>
<proteinExistence type="predicted"/>
<keyword evidence="2" id="KW-1185">Reference proteome</keyword>
<protein>
    <submittedName>
        <fullName evidence="1">Uncharacterized protein</fullName>
    </submittedName>
</protein>
<accession>A0AAF0TE83</accession>
<reference evidence="1" key="1">
    <citation type="submission" date="2023-08" db="EMBL/GenBank/DDBJ databases">
        <title>A de novo genome assembly of Solanum verrucosum Schlechtendal, a Mexican diploid species geographically isolated from the other diploid A-genome species in potato relatives.</title>
        <authorList>
            <person name="Hosaka K."/>
        </authorList>
    </citation>
    <scope>NUCLEOTIDE SEQUENCE</scope>
    <source>
        <tissue evidence="1">Young leaves</tissue>
    </source>
</reference>
<gene>
    <name evidence="1" type="ORF">MTR67_003580</name>
</gene>
<evidence type="ECO:0000313" key="1">
    <source>
        <dbReference type="EMBL" id="WMV10195.1"/>
    </source>
</evidence>
<organism evidence="1 2">
    <name type="scientific">Solanum verrucosum</name>
    <dbReference type="NCBI Taxonomy" id="315347"/>
    <lineage>
        <taxon>Eukaryota</taxon>
        <taxon>Viridiplantae</taxon>
        <taxon>Streptophyta</taxon>
        <taxon>Embryophyta</taxon>
        <taxon>Tracheophyta</taxon>
        <taxon>Spermatophyta</taxon>
        <taxon>Magnoliopsida</taxon>
        <taxon>eudicotyledons</taxon>
        <taxon>Gunneridae</taxon>
        <taxon>Pentapetalae</taxon>
        <taxon>asterids</taxon>
        <taxon>lamiids</taxon>
        <taxon>Solanales</taxon>
        <taxon>Solanaceae</taxon>
        <taxon>Solanoideae</taxon>
        <taxon>Solaneae</taxon>
        <taxon>Solanum</taxon>
    </lineage>
</organism>
<dbReference type="EMBL" id="CP133612">
    <property type="protein sequence ID" value="WMV10195.1"/>
    <property type="molecule type" value="Genomic_DNA"/>
</dbReference>
<name>A0AAF0TE83_SOLVR</name>
<sequence>ISLILDDSKKCKTSIATVKPRNHLQIGMHLILAEKQKNKKVMGTLLEIMKVVRLCYPFLVSSTEIKGPKEFTLSVSLCILGKLTKFGANPSPILRSCWIDLTSAFGLMVTSSGMPMISSFFFFCSFSLSHTNEY</sequence>